<dbReference type="Proteomes" id="UP001342418">
    <property type="component" value="Chromosome"/>
</dbReference>
<gene>
    <name evidence="1" type="ORF">NTH_00759</name>
</gene>
<accession>A0ABY5MGC6</accession>
<sequence length="273" mass="31343">MPCQFFAYVDEAGDEGFGKLRNPGTTGQSRWLGLGAVIVTSENDRLMPSWRDEIISLFPQKKNRRDLHFKHLNHNQRVAACNLLRGKPLGICVVASNKETILDSEEISVFKRKQHLYNYLVRFLLERLTAACAEKARINRNGPASLFATFSRRAGTDYQNMREYFELMRDGREVIRPVRSINWDIFNPANIRVENHAVRAGLQIADVATSATCCGLEPNEFGHVEPRYALSMRDRYLKHRSAILNCGLTLIPPLNRCPLNDEQRLFIQNLIRR</sequence>
<evidence type="ECO:0000313" key="2">
    <source>
        <dbReference type="Proteomes" id="UP001342418"/>
    </source>
</evidence>
<dbReference type="InterPro" id="IPR024524">
    <property type="entry name" value="DUF3800"/>
</dbReference>
<keyword evidence="2" id="KW-1185">Reference proteome</keyword>
<proteinExistence type="predicted"/>
<evidence type="ECO:0000313" key="1">
    <source>
        <dbReference type="EMBL" id="UUP16314.1"/>
    </source>
</evidence>
<protein>
    <recommendedName>
        <fullName evidence="3">DUF3800 domain-containing protein</fullName>
    </recommendedName>
</protein>
<dbReference type="RefSeq" id="WP_338528750.1">
    <property type="nucleotide sequence ID" value="NZ_CP030941.1"/>
</dbReference>
<evidence type="ECO:0008006" key="3">
    <source>
        <dbReference type="Google" id="ProtNLM"/>
    </source>
</evidence>
<reference evidence="1 2" key="1">
    <citation type="submission" date="2018-07" db="EMBL/GenBank/DDBJ databases">
        <title>Genome sequence of Nitratireductor thuwali#1536.</title>
        <authorList>
            <person name="Michoud G."/>
            <person name="Merlino G."/>
            <person name="Sefrji F.O."/>
            <person name="Daffonchio D."/>
        </authorList>
    </citation>
    <scope>NUCLEOTIDE SEQUENCE [LARGE SCALE GENOMIC DNA]</scope>
    <source>
        <strain evidence="2">Nit1536</strain>
    </source>
</reference>
<organism evidence="1 2">
    <name type="scientific">Nitratireductor thuwali</name>
    <dbReference type="NCBI Taxonomy" id="2267699"/>
    <lineage>
        <taxon>Bacteria</taxon>
        <taxon>Pseudomonadati</taxon>
        <taxon>Pseudomonadota</taxon>
        <taxon>Alphaproteobacteria</taxon>
        <taxon>Hyphomicrobiales</taxon>
        <taxon>Phyllobacteriaceae</taxon>
        <taxon>Nitratireductor</taxon>
    </lineage>
</organism>
<dbReference type="EMBL" id="CP030941">
    <property type="protein sequence ID" value="UUP16314.1"/>
    <property type="molecule type" value="Genomic_DNA"/>
</dbReference>
<dbReference type="Pfam" id="PF12686">
    <property type="entry name" value="DUF3800"/>
    <property type="match status" value="1"/>
</dbReference>
<name>A0ABY5MGC6_9HYPH</name>